<dbReference type="AlphaFoldDB" id="A0A838L516"/>
<dbReference type="InterPro" id="IPR012910">
    <property type="entry name" value="Plug_dom"/>
</dbReference>
<accession>A0A838L516</accession>
<evidence type="ECO:0000256" key="11">
    <source>
        <dbReference type="PROSITE-ProRule" id="PRU01360"/>
    </source>
</evidence>
<feature type="chain" id="PRO_5032302838" evidence="14">
    <location>
        <begin position="33"/>
        <end position="717"/>
    </location>
</feature>
<evidence type="ECO:0000256" key="12">
    <source>
        <dbReference type="RuleBase" id="RU003357"/>
    </source>
</evidence>
<evidence type="ECO:0000256" key="3">
    <source>
        <dbReference type="ARBA" id="ARBA00022452"/>
    </source>
</evidence>
<comment type="similarity">
    <text evidence="11 12">Belongs to the TonB-dependent receptor family.</text>
</comment>
<keyword evidence="14" id="KW-0732">Signal</keyword>
<dbReference type="Pfam" id="PF07715">
    <property type="entry name" value="Plug"/>
    <property type="match status" value="1"/>
</dbReference>
<keyword evidence="17" id="KW-0675">Receptor</keyword>
<evidence type="ECO:0000256" key="7">
    <source>
        <dbReference type="ARBA" id="ARBA00023065"/>
    </source>
</evidence>
<evidence type="ECO:0000256" key="6">
    <source>
        <dbReference type="ARBA" id="ARBA00023004"/>
    </source>
</evidence>
<organism evidence="17 18">
    <name type="scientific">Sphingomonas chungangi</name>
    <dbReference type="NCBI Taxonomy" id="2683589"/>
    <lineage>
        <taxon>Bacteria</taxon>
        <taxon>Pseudomonadati</taxon>
        <taxon>Pseudomonadota</taxon>
        <taxon>Alphaproteobacteria</taxon>
        <taxon>Sphingomonadales</taxon>
        <taxon>Sphingomonadaceae</taxon>
        <taxon>Sphingomonas</taxon>
    </lineage>
</organism>
<keyword evidence="9 11" id="KW-0472">Membrane</keyword>
<comment type="subcellular location">
    <subcellularLocation>
        <location evidence="1 11">Cell outer membrane</location>
        <topology evidence="1 11">Multi-pass membrane protein</topology>
    </subcellularLocation>
</comment>
<dbReference type="EMBL" id="JACEIB010000003">
    <property type="protein sequence ID" value="MBA2933549.1"/>
    <property type="molecule type" value="Genomic_DNA"/>
</dbReference>
<dbReference type="InterPro" id="IPR039426">
    <property type="entry name" value="TonB-dep_rcpt-like"/>
</dbReference>
<evidence type="ECO:0000256" key="10">
    <source>
        <dbReference type="ARBA" id="ARBA00023237"/>
    </source>
</evidence>
<keyword evidence="6" id="KW-0408">Iron</keyword>
<feature type="compositionally biased region" description="Polar residues" evidence="13">
    <location>
        <begin position="445"/>
        <end position="460"/>
    </location>
</feature>
<name>A0A838L516_9SPHN</name>
<dbReference type="PROSITE" id="PS52016">
    <property type="entry name" value="TONB_DEPENDENT_REC_3"/>
    <property type="match status" value="1"/>
</dbReference>
<keyword evidence="3 11" id="KW-1134">Transmembrane beta strand</keyword>
<evidence type="ECO:0000256" key="13">
    <source>
        <dbReference type="SAM" id="MobiDB-lite"/>
    </source>
</evidence>
<sequence>MSDGGGRVARRAAYVLLAGAAAMAGLVSPAVAQSSDAAAPAAVSSGGDADAATSGEIIVTANKRAQALRSVANSVTALTGDQLTALGAQSFKDYLSGLPGVQFQQSTPGVSNVTLRGIGTATIYPDQGQATTGIYINDIPLTDPGFALSVPDLDPFDLQRVEVLRGPQGTLFGAATLGGAINYIYNPVSLTDIQAKAQVSLYGIHGGSDVGFTTKAALNVPIVKDVFGIRVTASHRSDPGYLDNVGTGDKDSNTHRVNDVHVNALLKISDALKLSYFFFYDHAHNGDGFYSFPDIGDLKRDTIINETATFITRVHNMKLDGDLGFASLTVSAADSRKKQNSWGDLTPYYGDPTIGPANARNHSQTAEARLTSPSGQRFEWLLGAYYDRTNEGYPTPTFQNGVDIYDFTVGYKSHEKSVFGEATYHLTDTLRATFGGRYYDIDLSTRTTQGEPGDESTTVGKQKGHGFSPKGSITYEPSKNFMIYGLISKGFRMGGVNLVAPIPSFPTPATYGSDSVLNYEIGTRFSLFDRTLLIDTTAFYVDWSNIQLRLARPDGRSYVANAGSARSYGLENAITWRPNHNLDFHANVTYLNAEISKTLELGDGSELAKGENLPGASHWSTSESATYHFDLPKEPYVTLQHQYISHATNNFTPLDSVGGYNTLALRVGARFGRIDAQAFVTNLTDKRGVATADFFGDAPIRFYIQPRMIGLSLDWSM</sequence>
<feature type="signal peptide" evidence="14">
    <location>
        <begin position="1"/>
        <end position="32"/>
    </location>
</feature>
<evidence type="ECO:0000256" key="14">
    <source>
        <dbReference type="SAM" id="SignalP"/>
    </source>
</evidence>
<feature type="region of interest" description="Disordered" evidence="13">
    <location>
        <begin position="445"/>
        <end position="469"/>
    </location>
</feature>
<keyword evidence="5 11" id="KW-0812">Transmembrane</keyword>
<dbReference type="GO" id="GO:0006826">
    <property type="term" value="P:iron ion transport"/>
    <property type="evidence" value="ECO:0007669"/>
    <property type="project" value="UniProtKB-KW"/>
</dbReference>
<keyword evidence="10 11" id="KW-0998">Cell outer membrane</keyword>
<evidence type="ECO:0000256" key="1">
    <source>
        <dbReference type="ARBA" id="ARBA00004571"/>
    </source>
</evidence>
<dbReference type="PANTHER" id="PTHR32552:SF81">
    <property type="entry name" value="TONB-DEPENDENT OUTER MEMBRANE RECEPTOR"/>
    <property type="match status" value="1"/>
</dbReference>
<evidence type="ECO:0000259" key="16">
    <source>
        <dbReference type="Pfam" id="PF07715"/>
    </source>
</evidence>
<dbReference type="GO" id="GO:0009279">
    <property type="term" value="C:cell outer membrane"/>
    <property type="evidence" value="ECO:0007669"/>
    <property type="project" value="UniProtKB-SubCell"/>
</dbReference>
<evidence type="ECO:0000256" key="5">
    <source>
        <dbReference type="ARBA" id="ARBA00022692"/>
    </source>
</evidence>
<keyword evidence="8 12" id="KW-0798">TonB box</keyword>
<evidence type="ECO:0000313" key="17">
    <source>
        <dbReference type="EMBL" id="MBA2933549.1"/>
    </source>
</evidence>
<proteinExistence type="inferred from homology"/>
<keyword evidence="18" id="KW-1185">Reference proteome</keyword>
<evidence type="ECO:0000256" key="4">
    <source>
        <dbReference type="ARBA" id="ARBA00022496"/>
    </source>
</evidence>
<dbReference type="InterPro" id="IPR000531">
    <property type="entry name" value="Beta-barrel_TonB"/>
</dbReference>
<evidence type="ECO:0000313" key="18">
    <source>
        <dbReference type="Proteomes" id="UP000570166"/>
    </source>
</evidence>
<dbReference type="SUPFAM" id="SSF56935">
    <property type="entry name" value="Porins"/>
    <property type="match status" value="1"/>
</dbReference>
<dbReference type="InterPro" id="IPR036942">
    <property type="entry name" value="Beta-barrel_TonB_sf"/>
</dbReference>
<feature type="domain" description="TonB-dependent receptor-like beta-barrel" evidence="15">
    <location>
        <begin position="278"/>
        <end position="683"/>
    </location>
</feature>
<dbReference type="Proteomes" id="UP000570166">
    <property type="component" value="Unassembled WGS sequence"/>
</dbReference>
<keyword evidence="4" id="KW-0410">Iron transport</keyword>
<keyword evidence="2 11" id="KW-0813">Transport</keyword>
<dbReference type="PANTHER" id="PTHR32552">
    <property type="entry name" value="FERRICHROME IRON RECEPTOR-RELATED"/>
    <property type="match status" value="1"/>
</dbReference>
<protein>
    <submittedName>
        <fullName evidence="17">TonB-dependent receptor</fullName>
    </submittedName>
</protein>
<gene>
    <name evidence="17" type="ORF">HZF05_05510</name>
</gene>
<evidence type="ECO:0000256" key="9">
    <source>
        <dbReference type="ARBA" id="ARBA00023136"/>
    </source>
</evidence>
<feature type="domain" description="TonB-dependent receptor plug" evidence="16">
    <location>
        <begin position="68"/>
        <end position="180"/>
    </location>
</feature>
<dbReference type="RefSeq" id="WP_160363370.1">
    <property type="nucleotide sequence ID" value="NZ_JACEIB010000003.1"/>
</dbReference>
<dbReference type="Pfam" id="PF00593">
    <property type="entry name" value="TonB_dep_Rec_b-barrel"/>
    <property type="match status" value="1"/>
</dbReference>
<dbReference type="Gene3D" id="2.40.170.20">
    <property type="entry name" value="TonB-dependent receptor, beta-barrel domain"/>
    <property type="match status" value="1"/>
</dbReference>
<evidence type="ECO:0000256" key="8">
    <source>
        <dbReference type="ARBA" id="ARBA00023077"/>
    </source>
</evidence>
<reference evidence="17 18" key="1">
    <citation type="submission" date="2020-07" db="EMBL/GenBank/DDBJ databases">
        <authorList>
            <person name="Sun Q."/>
        </authorList>
    </citation>
    <scope>NUCLEOTIDE SEQUENCE [LARGE SCALE GENOMIC DNA]</scope>
    <source>
        <strain evidence="17 18">CGMCC 1.13654</strain>
    </source>
</reference>
<evidence type="ECO:0000256" key="2">
    <source>
        <dbReference type="ARBA" id="ARBA00022448"/>
    </source>
</evidence>
<evidence type="ECO:0000259" key="15">
    <source>
        <dbReference type="Pfam" id="PF00593"/>
    </source>
</evidence>
<keyword evidence="7" id="KW-0406">Ion transport</keyword>
<comment type="caution">
    <text evidence="17">The sequence shown here is derived from an EMBL/GenBank/DDBJ whole genome shotgun (WGS) entry which is preliminary data.</text>
</comment>